<dbReference type="PANTHER" id="PTHR30086">
    <property type="entry name" value="ARGININE EXPORTER PROTEIN ARGO"/>
    <property type="match status" value="1"/>
</dbReference>
<dbReference type="InterPro" id="IPR001123">
    <property type="entry name" value="LeuE-type"/>
</dbReference>
<evidence type="ECO:0000256" key="6">
    <source>
        <dbReference type="SAM" id="Phobius"/>
    </source>
</evidence>
<feature type="transmembrane region" description="Helical" evidence="6">
    <location>
        <begin position="6"/>
        <end position="29"/>
    </location>
</feature>
<gene>
    <name evidence="7" type="ORF">JOF36_001424</name>
</gene>
<dbReference type="Pfam" id="PF01810">
    <property type="entry name" value="LysE"/>
    <property type="match status" value="1"/>
</dbReference>
<comment type="subcellular location">
    <subcellularLocation>
        <location evidence="1">Cell membrane</location>
        <topology evidence="1">Multi-pass membrane protein</topology>
    </subcellularLocation>
</comment>
<sequence>MIELSAALGVVVVALGMVLTPGPNMVYLTSRAISQGRRAGLVSLAGTAAGFLCYLVAATAGLSALFVAVPAAYTTVKIAGALYLAWLAWSMVRPGGRSPFERRELAPEADARLFGMGLLTNLLNPKIALMYAALLPQFVDPAGGATWSQLLQLGGVQIAVAVTVNGLIVLTAASVSGFLAARPRAMTVQRWVAGSILGVFAVRTALGRTPATP</sequence>
<proteinExistence type="predicted"/>
<keyword evidence="5 6" id="KW-0472">Membrane</keyword>
<evidence type="ECO:0000256" key="4">
    <source>
        <dbReference type="ARBA" id="ARBA00022989"/>
    </source>
</evidence>
<evidence type="ECO:0000313" key="7">
    <source>
        <dbReference type="EMBL" id="MBP2365728.1"/>
    </source>
</evidence>
<evidence type="ECO:0000256" key="1">
    <source>
        <dbReference type="ARBA" id="ARBA00004651"/>
    </source>
</evidence>
<protein>
    <submittedName>
        <fullName evidence="7">Threonine/homoserine/homoserine lactone efflux protein</fullName>
    </submittedName>
</protein>
<name>A0ABS4VP80_9PSEU</name>
<organism evidence="7 8">
    <name type="scientific">Pseudonocardia parietis</name>
    <dbReference type="NCBI Taxonomy" id="570936"/>
    <lineage>
        <taxon>Bacteria</taxon>
        <taxon>Bacillati</taxon>
        <taxon>Actinomycetota</taxon>
        <taxon>Actinomycetes</taxon>
        <taxon>Pseudonocardiales</taxon>
        <taxon>Pseudonocardiaceae</taxon>
        <taxon>Pseudonocardia</taxon>
    </lineage>
</organism>
<keyword evidence="2" id="KW-1003">Cell membrane</keyword>
<feature type="transmembrane region" description="Helical" evidence="6">
    <location>
        <begin position="113"/>
        <end position="134"/>
    </location>
</feature>
<evidence type="ECO:0000256" key="5">
    <source>
        <dbReference type="ARBA" id="ARBA00023136"/>
    </source>
</evidence>
<comment type="caution">
    <text evidence="7">The sequence shown here is derived from an EMBL/GenBank/DDBJ whole genome shotgun (WGS) entry which is preliminary data.</text>
</comment>
<accession>A0ABS4VP80</accession>
<dbReference type="RefSeq" id="WP_307862254.1">
    <property type="nucleotide sequence ID" value="NZ_JAGINU010000001.1"/>
</dbReference>
<dbReference type="PANTHER" id="PTHR30086:SF20">
    <property type="entry name" value="ARGININE EXPORTER PROTEIN ARGO-RELATED"/>
    <property type="match status" value="1"/>
</dbReference>
<feature type="transmembrane region" description="Helical" evidence="6">
    <location>
        <begin position="72"/>
        <end position="92"/>
    </location>
</feature>
<dbReference type="PIRSF" id="PIRSF006324">
    <property type="entry name" value="LeuE"/>
    <property type="match status" value="1"/>
</dbReference>
<keyword evidence="8" id="KW-1185">Reference proteome</keyword>
<evidence type="ECO:0000313" key="8">
    <source>
        <dbReference type="Proteomes" id="UP001519295"/>
    </source>
</evidence>
<dbReference type="EMBL" id="JAGINU010000001">
    <property type="protein sequence ID" value="MBP2365728.1"/>
    <property type="molecule type" value="Genomic_DNA"/>
</dbReference>
<feature type="transmembrane region" description="Helical" evidence="6">
    <location>
        <begin position="41"/>
        <end position="66"/>
    </location>
</feature>
<dbReference type="Proteomes" id="UP001519295">
    <property type="component" value="Unassembled WGS sequence"/>
</dbReference>
<evidence type="ECO:0000256" key="2">
    <source>
        <dbReference type="ARBA" id="ARBA00022475"/>
    </source>
</evidence>
<evidence type="ECO:0000256" key="3">
    <source>
        <dbReference type="ARBA" id="ARBA00022692"/>
    </source>
</evidence>
<reference evidence="7 8" key="1">
    <citation type="submission" date="2021-03" db="EMBL/GenBank/DDBJ databases">
        <title>Sequencing the genomes of 1000 actinobacteria strains.</title>
        <authorList>
            <person name="Klenk H.-P."/>
        </authorList>
    </citation>
    <scope>NUCLEOTIDE SEQUENCE [LARGE SCALE GENOMIC DNA]</scope>
    <source>
        <strain evidence="7 8">DSM 45256</strain>
    </source>
</reference>
<feature type="transmembrane region" description="Helical" evidence="6">
    <location>
        <begin position="154"/>
        <end position="181"/>
    </location>
</feature>
<keyword evidence="3 6" id="KW-0812">Transmembrane</keyword>
<keyword evidence="4 6" id="KW-1133">Transmembrane helix</keyword>